<keyword evidence="2" id="KW-1185">Reference proteome</keyword>
<name>A0ABZ2KNI1_9BACT</name>
<evidence type="ECO:0000313" key="1">
    <source>
        <dbReference type="EMBL" id="WXB00234.1"/>
    </source>
</evidence>
<protein>
    <submittedName>
        <fullName evidence="1">Uncharacterized protein</fullName>
    </submittedName>
</protein>
<gene>
    <name evidence="1" type="ORF">LZC95_28485</name>
</gene>
<dbReference type="EMBL" id="CP089982">
    <property type="protein sequence ID" value="WXB00234.1"/>
    <property type="molecule type" value="Genomic_DNA"/>
</dbReference>
<dbReference type="RefSeq" id="WP_394850875.1">
    <property type="nucleotide sequence ID" value="NZ_CP089982.1"/>
</dbReference>
<accession>A0ABZ2KNI1</accession>
<proteinExistence type="predicted"/>
<evidence type="ECO:0000313" key="2">
    <source>
        <dbReference type="Proteomes" id="UP001379533"/>
    </source>
</evidence>
<sequence>MAPARIFLLSPARLDGKRGALLFNPGAAFPVAAGLRTPEGIPIGHVYRFVSGLYFRGKLAYAERFARPPGENPVLGGGVLVITPSRGLIPAAMRVCLEHLDEFSQIDIHHKHESFRKPLVRDAKLILGALEPEDEIVLLGSVASVKYVDPLLEVLGNRLLFPKDFVGRGDMSRGGLMLRCVQSGTELPYIPVLGATRHGTRPPKLTPRR</sequence>
<reference evidence="1 2" key="1">
    <citation type="submission" date="2021-12" db="EMBL/GenBank/DDBJ databases">
        <title>Discovery of the Pendulisporaceae a myxobacterial family with distinct sporulation behavior and unique specialized metabolism.</title>
        <authorList>
            <person name="Garcia R."/>
            <person name="Popoff A."/>
            <person name="Bader C.D."/>
            <person name="Loehr J."/>
            <person name="Walesch S."/>
            <person name="Walt C."/>
            <person name="Boldt J."/>
            <person name="Bunk B."/>
            <person name="Haeckl F.J.F.P.J."/>
            <person name="Gunesch A.P."/>
            <person name="Birkelbach J."/>
            <person name="Nuebel U."/>
            <person name="Pietschmann T."/>
            <person name="Bach T."/>
            <person name="Mueller R."/>
        </authorList>
    </citation>
    <scope>NUCLEOTIDE SEQUENCE [LARGE SCALE GENOMIC DNA]</scope>
    <source>
        <strain evidence="1 2">MSr12523</strain>
    </source>
</reference>
<organism evidence="1 2">
    <name type="scientific">Pendulispora brunnea</name>
    <dbReference type="NCBI Taxonomy" id="2905690"/>
    <lineage>
        <taxon>Bacteria</taxon>
        <taxon>Pseudomonadati</taxon>
        <taxon>Myxococcota</taxon>
        <taxon>Myxococcia</taxon>
        <taxon>Myxococcales</taxon>
        <taxon>Sorangiineae</taxon>
        <taxon>Pendulisporaceae</taxon>
        <taxon>Pendulispora</taxon>
    </lineage>
</organism>
<dbReference type="Proteomes" id="UP001379533">
    <property type="component" value="Chromosome"/>
</dbReference>